<proteinExistence type="predicted"/>
<sequence length="341" mass="36204">MFGAKRQALPDICADLVAAVRRRDEAAFDAAEAALPRAARRADGAEMTRAVAVLRPAIEEFGVGSGGELARLAGGLLEVGADPGGVIDVLALHGAEALETAVLLPPLWEGRGGAGRPDPQRLPEVLERCGPENRHVVKAWFAAEEWVRALLVPLQRREVRAALPHRERLLAAAQAAAEVVEGASFLPGLLRVLDDETVIVLHRADGRGFEMTIGGIGDNFQLHTLLAHALIGGGLLPGTPPEPRWVAAATDGDPEPRGGIQGQFNLVDAFGEWIWNEGAPADIPLLGGRRVIVLDPPPYPRGWNAGRVYPLMAPLVRVDRPLGAAEAAGWTGRIAPDAYAR</sequence>
<dbReference type="Proteomes" id="UP000475532">
    <property type="component" value="Unassembled WGS sequence"/>
</dbReference>
<evidence type="ECO:0000313" key="2">
    <source>
        <dbReference type="Proteomes" id="UP000475532"/>
    </source>
</evidence>
<dbReference type="AlphaFoldDB" id="A0A6L9QTT6"/>
<reference evidence="1 2" key="1">
    <citation type="submission" date="2020-01" db="EMBL/GenBank/DDBJ databases">
        <title>Insect and environment-associated Actinomycetes.</title>
        <authorList>
            <person name="Currrie C."/>
            <person name="Chevrette M."/>
            <person name="Carlson C."/>
            <person name="Stubbendieck R."/>
            <person name="Wendt-Pienkowski E."/>
        </authorList>
    </citation>
    <scope>NUCLEOTIDE SEQUENCE [LARGE SCALE GENOMIC DNA]</scope>
    <source>
        <strain evidence="1 2">SID10258</strain>
    </source>
</reference>
<accession>A0A6L9QTT6</accession>
<protein>
    <submittedName>
        <fullName evidence="1">Uncharacterized protein</fullName>
    </submittedName>
</protein>
<dbReference type="EMBL" id="JAAGLI010001098">
    <property type="protein sequence ID" value="NEA28915.1"/>
    <property type="molecule type" value="Genomic_DNA"/>
</dbReference>
<dbReference type="RefSeq" id="WP_163063605.1">
    <property type="nucleotide sequence ID" value="NZ_JAAGLI010001098.1"/>
</dbReference>
<name>A0A6L9QTT6_9ACTN</name>
<organism evidence="1 2">
    <name type="scientific">Actinomadura bangladeshensis</name>
    <dbReference type="NCBI Taxonomy" id="453573"/>
    <lineage>
        <taxon>Bacteria</taxon>
        <taxon>Bacillati</taxon>
        <taxon>Actinomycetota</taxon>
        <taxon>Actinomycetes</taxon>
        <taxon>Streptosporangiales</taxon>
        <taxon>Thermomonosporaceae</taxon>
        <taxon>Actinomadura</taxon>
    </lineage>
</organism>
<evidence type="ECO:0000313" key="1">
    <source>
        <dbReference type="EMBL" id="NEA28915.1"/>
    </source>
</evidence>
<comment type="caution">
    <text evidence="1">The sequence shown here is derived from an EMBL/GenBank/DDBJ whole genome shotgun (WGS) entry which is preliminary data.</text>
</comment>
<gene>
    <name evidence="1" type="ORF">G3I70_41420</name>
</gene>